<sequence length="366" mass="39074">MGEQLKAEKSAGAASDEHRRALAANQDKLKALGRDITLYGQIDLGVEHVSNVSGSGNVSRLSSGMGTSYVGVRGKEDLGGNLRAVWNLEAGFSPDTGTSLQGGRLFGRQSYVGLEGDYGTLTFGRQYNVRFLAWQELNPFGAGSHGLTTLDEGYTGSARADNSIRYLLPIGNFNLGVNYSFGRDAVSNCAGEVDDVNQCREWAGMIKYDAKSWGLSSAYERIYGGTAATPGGLTSPDRTDSRFLLGGYFMVRDAKIAAGWVKRDNEGIATPQSNLVWLAAKVPVAKNFSIDGMLGQLKYKGSSDKGQAIVLRGVYSLSKQTDLYVSAEHMSNGGDLSLAATNSSPKVAPPNGDSQISIISGIKYRF</sequence>
<keyword evidence="6" id="KW-0732">Signal</keyword>
<dbReference type="AlphaFoldDB" id="A0A4Q9QIH2"/>
<dbReference type="InterPro" id="IPR033900">
    <property type="entry name" value="Gram_neg_porin_domain"/>
</dbReference>
<keyword evidence="9" id="KW-0472">Membrane</keyword>
<dbReference type="Proteomes" id="UP000292302">
    <property type="component" value="Unassembled WGS sequence"/>
</dbReference>
<keyword evidence="8" id="KW-0626">Porin</keyword>
<gene>
    <name evidence="12" type="ORF">DNK06_20225</name>
</gene>
<proteinExistence type="predicted"/>
<evidence type="ECO:0000259" key="11">
    <source>
        <dbReference type="Pfam" id="PF13609"/>
    </source>
</evidence>
<comment type="subunit">
    <text evidence="2">Homotrimer.</text>
</comment>
<dbReference type="GO" id="GO:0046930">
    <property type="term" value="C:pore complex"/>
    <property type="evidence" value="ECO:0007669"/>
    <property type="project" value="UniProtKB-KW"/>
</dbReference>
<evidence type="ECO:0000313" key="12">
    <source>
        <dbReference type="EMBL" id="TBU73822.1"/>
    </source>
</evidence>
<dbReference type="GO" id="GO:0009279">
    <property type="term" value="C:cell outer membrane"/>
    <property type="evidence" value="ECO:0007669"/>
    <property type="project" value="UniProtKB-SubCell"/>
</dbReference>
<dbReference type="PANTHER" id="PTHR34501">
    <property type="entry name" value="PROTEIN YDDL-RELATED"/>
    <property type="match status" value="1"/>
</dbReference>
<dbReference type="InterPro" id="IPR050298">
    <property type="entry name" value="Gram-neg_bact_OMP"/>
</dbReference>
<evidence type="ECO:0000256" key="4">
    <source>
        <dbReference type="ARBA" id="ARBA00022452"/>
    </source>
</evidence>
<dbReference type="Pfam" id="PF13609">
    <property type="entry name" value="Porin_4"/>
    <property type="match status" value="1"/>
</dbReference>
<reference evidence="12 13" key="1">
    <citation type="submission" date="2018-06" db="EMBL/GenBank/DDBJ databases">
        <title>Three novel Pseudomonas species isolated from symptomatic oak.</title>
        <authorList>
            <person name="Bueno-Gonzalez V."/>
            <person name="Brady C."/>
        </authorList>
    </citation>
    <scope>NUCLEOTIDE SEQUENCE [LARGE SCALE GENOMIC DNA]</scope>
    <source>
        <strain evidence="12 13">P9A</strain>
    </source>
</reference>
<evidence type="ECO:0000256" key="7">
    <source>
        <dbReference type="ARBA" id="ARBA00023065"/>
    </source>
</evidence>
<evidence type="ECO:0000256" key="9">
    <source>
        <dbReference type="ARBA" id="ARBA00023136"/>
    </source>
</evidence>
<evidence type="ECO:0000256" key="10">
    <source>
        <dbReference type="ARBA" id="ARBA00023237"/>
    </source>
</evidence>
<dbReference type="SUPFAM" id="SSF56935">
    <property type="entry name" value="Porins"/>
    <property type="match status" value="1"/>
</dbReference>
<keyword evidence="10" id="KW-0998">Cell outer membrane</keyword>
<keyword evidence="4" id="KW-1134">Transmembrane beta strand</keyword>
<comment type="subcellular location">
    <subcellularLocation>
        <location evidence="1">Cell outer membrane</location>
        <topology evidence="1">Multi-pass membrane protein</topology>
    </subcellularLocation>
</comment>
<dbReference type="GO" id="GO:0015288">
    <property type="term" value="F:porin activity"/>
    <property type="evidence" value="ECO:0007669"/>
    <property type="project" value="UniProtKB-KW"/>
</dbReference>
<keyword evidence="7" id="KW-0406">Ion transport</keyword>
<organism evidence="12 13">
    <name type="scientific">Phytopseudomonas daroniae</name>
    <dbReference type="NCBI Taxonomy" id="2487519"/>
    <lineage>
        <taxon>Bacteria</taxon>
        <taxon>Pseudomonadati</taxon>
        <taxon>Pseudomonadota</taxon>
        <taxon>Gammaproteobacteria</taxon>
        <taxon>Pseudomonadales</taxon>
        <taxon>Pseudomonadaceae</taxon>
        <taxon>Phytopseudomonas</taxon>
    </lineage>
</organism>
<dbReference type="CDD" id="cd00342">
    <property type="entry name" value="gram_neg_porins"/>
    <property type="match status" value="1"/>
</dbReference>
<protein>
    <submittedName>
        <fullName evidence="12">Porin</fullName>
    </submittedName>
</protein>
<comment type="caution">
    <text evidence="12">The sequence shown here is derived from an EMBL/GenBank/DDBJ whole genome shotgun (WGS) entry which is preliminary data.</text>
</comment>
<dbReference type="Gene3D" id="2.40.160.10">
    <property type="entry name" value="Porin"/>
    <property type="match status" value="1"/>
</dbReference>
<evidence type="ECO:0000256" key="2">
    <source>
        <dbReference type="ARBA" id="ARBA00011233"/>
    </source>
</evidence>
<evidence type="ECO:0000256" key="6">
    <source>
        <dbReference type="ARBA" id="ARBA00022729"/>
    </source>
</evidence>
<evidence type="ECO:0000256" key="1">
    <source>
        <dbReference type="ARBA" id="ARBA00004571"/>
    </source>
</evidence>
<evidence type="ECO:0000313" key="13">
    <source>
        <dbReference type="Proteomes" id="UP000292302"/>
    </source>
</evidence>
<keyword evidence="5" id="KW-0812">Transmembrane</keyword>
<evidence type="ECO:0000256" key="5">
    <source>
        <dbReference type="ARBA" id="ARBA00022692"/>
    </source>
</evidence>
<dbReference type="InterPro" id="IPR023614">
    <property type="entry name" value="Porin_dom_sf"/>
</dbReference>
<accession>A0A4Q9QIH2</accession>
<evidence type="ECO:0000256" key="8">
    <source>
        <dbReference type="ARBA" id="ARBA00023114"/>
    </source>
</evidence>
<keyword evidence="13" id="KW-1185">Reference proteome</keyword>
<name>A0A4Q9QIH2_9GAMM</name>
<keyword evidence="3" id="KW-0813">Transport</keyword>
<dbReference type="OrthoDB" id="8957883at2"/>
<dbReference type="EMBL" id="QJUI01000020">
    <property type="protein sequence ID" value="TBU73822.1"/>
    <property type="molecule type" value="Genomic_DNA"/>
</dbReference>
<feature type="domain" description="Porin" evidence="11">
    <location>
        <begin position="23"/>
        <end position="334"/>
    </location>
</feature>
<dbReference type="PANTHER" id="PTHR34501:SF9">
    <property type="entry name" value="MAJOR OUTER MEMBRANE PROTEIN P.IA"/>
    <property type="match status" value="1"/>
</dbReference>
<evidence type="ECO:0000256" key="3">
    <source>
        <dbReference type="ARBA" id="ARBA00022448"/>
    </source>
</evidence>
<dbReference type="GO" id="GO:0006811">
    <property type="term" value="P:monoatomic ion transport"/>
    <property type="evidence" value="ECO:0007669"/>
    <property type="project" value="UniProtKB-KW"/>
</dbReference>